<dbReference type="InterPro" id="IPR011014">
    <property type="entry name" value="MscS_channel_TM-2"/>
</dbReference>
<evidence type="ECO:0000259" key="9">
    <source>
        <dbReference type="Pfam" id="PF21082"/>
    </source>
</evidence>
<name>A0A1Y5TD86_9RHOB</name>
<evidence type="ECO:0000256" key="3">
    <source>
        <dbReference type="ARBA" id="ARBA00022475"/>
    </source>
</evidence>
<dbReference type="Pfam" id="PF21082">
    <property type="entry name" value="MS_channel_3rd"/>
    <property type="match status" value="1"/>
</dbReference>
<dbReference type="Pfam" id="PF21088">
    <property type="entry name" value="MS_channel_1st"/>
    <property type="match status" value="1"/>
</dbReference>
<sequence length="449" mass="49025">MQKDQPGAIMEFGSDLQNQVLEQAQRLWDIALSWLVSPAAWSQFALLVVAYLLALVVAGKLRAPLTRLLTPPEDLDSPLAKTRRFVLIFVPLLLPLMAYAFTGIGESVTRSLFGSGAVIAFGKRVFLFLAVRILVREIIADPMMKLLGRYILIPVAALYALGLLEPAMAKLDETIVPLGNLSFSLLFALRFIVVGGAIFWLGRWSNDQSAQFLKKQDDMRPAMRELTAKAIEIGIFGVAFLLVMNIMGINLTSLAVLGGAIGVGLGFGLQKIASNFISGLILLLEGQATVGDYVELDGGEAGTIVKMGARAAILETFDGRWIVVPNEDFITTRVVNFSDSGSANRYEAPFSVSYDTDINTVPDIIEAAVAKHPRVLSEPFPPDCELRGFGDSGVDFAVEFWIEGIDDGANKFSSDVLFLIWNALKEHNIEIPYPRRVVELSGSIETRQA</sequence>
<feature type="transmembrane region" description="Helical" evidence="7">
    <location>
        <begin position="226"/>
        <end position="243"/>
    </location>
</feature>
<evidence type="ECO:0000256" key="4">
    <source>
        <dbReference type="ARBA" id="ARBA00022692"/>
    </source>
</evidence>
<dbReference type="PANTHER" id="PTHR30347:SF1">
    <property type="entry name" value="MECHANOSENSITIVE CHANNEL MSCK"/>
    <property type="match status" value="1"/>
</dbReference>
<dbReference type="Gene3D" id="3.30.70.100">
    <property type="match status" value="1"/>
</dbReference>
<evidence type="ECO:0000313" key="11">
    <source>
        <dbReference type="EMBL" id="SLN61477.1"/>
    </source>
</evidence>
<keyword evidence="12" id="KW-1185">Reference proteome</keyword>
<dbReference type="InterPro" id="IPR049278">
    <property type="entry name" value="MS_channel_C"/>
</dbReference>
<protein>
    <submittedName>
        <fullName evidence="11">Mechanosensitive channel MscK</fullName>
    </submittedName>
</protein>
<dbReference type="PANTHER" id="PTHR30347">
    <property type="entry name" value="POTASSIUM CHANNEL RELATED"/>
    <property type="match status" value="1"/>
</dbReference>
<dbReference type="GO" id="GO:0008381">
    <property type="term" value="F:mechanosensitive monoatomic ion channel activity"/>
    <property type="evidence" value="ECO:0007669"/>
    <property type="project" value="UniProtKB-ARBA"/>
</dbReference>
<reference evidence="11 12" key="1">
    <citation type="submission" date="2017-03" db="EMBL/GenBank/DDBJ databases">
        <authorList>
            <person name="Afonso C.L."/>
            <person name="Miller P.J."/>
            <person name="Scott M.A."/>
            <person name="Spackman E."/>
            <person name="Goraichik I."/>
            <person name="Dimitrov K.M."/>
            <person name="Suarez D.L."/>
            <person name="Swayne D.E."/>
        </authorList>
    </citation>
    <scope>NUCLEOTIDE SEQUENCE [LARGE SCALE GENOMIC DNA]</scope>
    <source>
        <strain evidence="11 12">CECT 7639</strain>
    </source>
</reference>
<gene>
    <name evidence="11" type="primary">mscK_2</name>
    <name evidence="11" type="ORF">TRL7639_03408</name>
</gene>
<dbReference type="GO" id="GO:0005886">
    <property type="term" value="C:plasma membrane"/>
    <property type="evidence" value="ECO:0007669"/>
    <property type="project" value="UniProtKB-SubCell"/>
</dbReference>
<comment type="subcellular location">
    <subcellularLocation>
        <location evidence="1">Cell membrane</location>
        <topology evidence="1">Multi-pass membrane protein</topology>
    </subcellularLocation>
</comment>
<dbReference type="Gene3D" id="2.30.30.60">
    <property type="match status" value="1"/>
</dbReference>
<dbReference type="InterPro" id="IPR052702">
    <property type="entry name" value="MscS-like_channel"/>
</dbReference>
<dbReference type="EMBL" id="FWFO01000003">
    <property type="protein sequence ID" value="SLN61477.1"/>
    <property type="molecule type" value="Genomic_DNA"/>
</dbReference>
<evidence type="ECO:0000256" key="1">
    <source>
        <dbReference type="ARBA" id="ARBA00004651"/>
    </source>
</evidence>
<evidence type="ECO:0000256" key="6">
    <source>
        <dbReference type="ARBA" id="ARBA00023136"/>
    </source>
</evidence>
<dbReference type="InterPro" id="IPR010920">
    <property type="entry name" value="LSM_dom_sf"/>
</dbReference>
<keyword evidence="4 7" id="KW-0812">Transmembrane</keyword>
<evidence type="ECO:0000313" key="12">
    <source>
        <dbReference type="Proteomes" id="UP000193077"/>
    </source>
</evidence>
<feature type="transmembrane region" description="Helical" evidence="7">
    <location>
        <begin position="249"/>
        <end position="269"/>
    </location>
</feature>
<dbReference type="InterPro" id="IPR023408">
    <property type="entry name" value="MscS_beta-dom_sf"/>
</dbReference>
<evidence type="ECO:0000256" key="5">
    <source>
        <dbReference type="ARBA" id="ARBA00022989"/>
    </source>
</evidence>
<feature type="domain" description="Mechanosensitive ion channel transmembrane helices 2/3" evidence="10">
    <location>
        <begin position="233"/>
        <end position="270"/>
    </location>
</feature>
<organism evidence="11 12">
    <name type="scientific">Falsiruegeria litorea R37</name>
    <dbReference type="NCBI Taxonomy" id="1200284"/>
    <lineage>
        <taxon>Bacteria</taxon>
        <taxon>Pseudomonadati</taxon>
        <taxon>Pseudomonadota</taxon>
        <taxon>Alphaproteobacteria</taxon>
        <taxon>Rhodobacterales</taxon>
        <taxon>Roseobacteraceae</taxon>
        <taxon>Falsiruegeria</taxon>
    </lineage>
</organism>
<feature type="transmembrane region" description="Helical" evidence="7">
    <location>
        <begin position="40"/>
        <end position="58"/>
    </location>
</feature>
<dbReference type="AlphaFoldDB" id="A0A1Y5TD86"/>
<dbReference type="SUPFAM" id="SSF82689">
    <property type="entry name" value="Mechanosensitive channel protein MscS (YggB), C-terminal domain"/>
    <property type="match status" value="1"/>
</dbReference>
<dbReference type="SUPFAM" id="SSF82861">
    <property type="entry name" value="Mechanosensitive channel protein MscS (YggB), transmembrane region"/>
    <property type="match status" value="1"/>
</dbReference>
<dbReference type="Pfam" id="PF00924">
    <property type="entry name" value="MS_channel_2nd"/>
    <property type="match status" value="1"/>
</dbReference>
<evidence type="ECO:0000259" key="10">
    <source>
        <dbReference type="Pfam" id="PF21088"/>
    </source>
</evidence>
<proteinExistence type="inferred from homology"/>
<feature type="transmembrane region" description="Helical" evidence="7">
    <location>
        <begin position="184"/>
        <end position="205"/>
    </location>
</feature>
<keyword evidence="5 7" id="KW-1133">Transmembrane helix</keyword>
<feature type="transmembrane region" description="Helical" evidence="7">
    <location>
        <begin position="85"/>
        <end position="105"/>
    </location>
</feature>
<feature type="transmembrane region" description="Helical" evidence="7">
    <location>
        <begin position="111"/>
        <end position="135"/>
    </location>
</feature>
<dbReference type="SUPFAM" id="SSF50182">
    <property type="entry name" value="Sm-like ribonucleoproteins"/>
    <property type="match status" value="1"/>
</dbReference>
<evidence type="ECO:0000259" key="8">
    <source>
        <dbReference type="Pfam" id="PF00924"/>
    </source>
</evidence>
<feature type="transmembrane region" description="Helical" evidence="7">
    <location>
        <begin position="147"/>
        <end position="164"/>
    </location>
</feature>
<dbReference type="InterPro" id="IPR049142">
    <property type="entry name" value="MS_channel_1st"/>
</dbReference>
<keyword evidence="3" id="KW-1003">Cell membrane</keyword>
<accession>A0A1Y5TD86</accession>
<evidence type="ECO:0000256" key="2">
    <source>
        <dbReference type="ARBA" id="ARBA00008017"/>
    </source>
</evidence>
<comment type="similarity">
    <text evidence="2">Belongs to the MscS (TC 1.A.23) family.</text>
</comment>
<dbReference type="Proteomes" id="UP000193077">
    <property type="component" value="Unassembled WGS sequence"/>
</dbReference>
<dbReference type="InterPro" id="IPR011066">
    <property type="entry name" value="MscS_channel_C_sf"/>
</dbReference>
<feature type="domain" description="Mechanosensitive ion channel MscS" evidence="8">
    <location>
        <begin position="272"/>
        <end position="338"/>
    </location>
</feature>
<keyword evidence="6 7" id="KW-0472">Membrane</keyword>
<dbReference type="InterPro" id="IPR006685">
    <property type="entry name" value="MscS_channel_2nd"/>
</dbReference>
<feature type="domain" description="Mechanosensitive ion channel MscS C-terminal" evidence="9">
    <location>
        <begin position="348"/>
        <end position="431"/>
    </location>
</feature>
<dbReference type="Gene3D" id="1.10.287.1260">
    <property type="match status" value="1"/>
</dbReference>
<evidence type="ECO:0000256" key="7">
    <source>
        <dbReference type="SAM" id="Phobius"/>
    </source>
</evidence>